<evidence type="ECO:0000313" key="2">
    <source>
        <dbReference type="Proteomes" id="UP001175211"/>
    </source>
</evidence>
<dbReference type="EMBL" id="JAUEPS010000002">
    <property type="protein sequence ID" value="KAK0467738.1"/>
    <property type="molecule type" value="Genomic_DNA"/>
</dbReference>
<proteinExistence type="predicted"/>
<dbReference type="AlphaFoldDB" id="A0AA39NLM9"/>
<dbReference type="RefSeq" id="XP_060338013.1">
    <property type="nucleotide sequence ID" value="XM_060476395.1"/>
</dbReference>
<evidence type="ECO:0000313" key="1">
    <source>
        <dbReference type="EMBL" id="KAK0467738.1"/>
    </source>
</evidence>
<protein>
    <submittedName>
        <fullName evidence="1">Uncharacterized protein</fullName>
    </submittedName>
</protein>
<reference evidence="1" key="1">
    <citation type="submission" date="2023-06" db="EMBL/GenBank/DDBJ databases">
        <authorList>
            <consortium name="Lawrence Berkeley National Laboratory"/>
            <person name="Ahrendt S."/>
            <person name="Sahu N."/>
            <person name="Indic B."/>
            <person name="Wong-Bajracharya J."/>
            <person name="Merenyi Z."/>
            <person name="Ke H.-M."/>
            <person name="Monk M."/>
            <person name="Kocsube S."/>
            <person name="Drula E."/>
            <person name="Lipzen A."/>
            <person name="Balint B."/>
            <person name="Henrissat B."/>
            <person name="Andreopoulos B."/>
            <person name="Martin F.M."/>
            <person name="Harder C.B."/>
            <person name="Rigling D."/>
            <person name="Ford K.L."/>
            <person name="Foster G.D."/>
            <person name="Pangilinan J."/>
            <person name="Papanicolaou A."/>
            <person name="Barry K."/>
            <person name="LaButti K."/>
            <person name="Viragh M."/>
            <person name="Koriabine M."/>
            <person name="Yan M."/>
            <person name="Riley R."/>
            <person name="Champramary S."/>
            <person name="Plett K.L."/>
            <person name="Tsai I.J."/>
            <person name="Slot J."/>
            <person name="Sipos G."/>
            <person name="Plett J."/>
            <person name="Nagy L.G."/>
            <person name="Grigoriev I.V."/>
        </authorList>
    </citation>
    <scope>NUCLEOTIDE SEQUENCE</scope>
    <source>
        <strain evidence="1">CCBAS 213</strain>
    </source>
</reference>
<sequence>MADVKIYLKPRPISALYGHCNYIPNIYIPYKRCSEFKYGPFLADYGAVPSDATEEYTIHSPSLSAQLAVFHNETLPSLQADIPNPNKTSRSSWSSLLELARSKLAGIVDFRTDAPDPLTDSSFNTARWWYRLVFSILSRDDRELRDNDDTEVQILVSAYMYDAIFSLSVIWANFREEMLQLTDPVSPAYLPSGYGNNSGFLTLLSTQVYTIVPALYPADTTSNHDYNSPLSQSSDTVDFPSISHTGDGLTDKTSFRLRRRNYVTIIE</sequence>
<organism evidence="1 2">
    <name type="scientific">Armillaria tabescens</name>
    <name type="common">Ringless honey mushroom</name>
    <name type="synonym">Agaricus tabescens</name>
    <dbReference type="NCBI Taxonomy" id="1929756"/>
    <lineage>
        <taxon>Eukaryota</taxon>
        <taxon>Fungi</taxon>
        <taxon>Dikarya</taxon>
        <taxon>Basidiomycota</taxon>
        <taxon>Agaricomycotina</taxon>
        <taxon>Agaricomycetes</taxon>
        <taxon>Agaricomycetidae</taxon>
        <taxon>Agaricales</taxon>
        <taxon>Marasmiineae</taxon>
        <taxon>Physalacriaceae</taxon>
        <taxon>Desarmillaria</taxon>
    </lineage>
</organism>
<dbReference type="GeneID" id="85359943"/>
<comment type="caution">
    <text evidence="1">The sequence shown here is derived from an EMBL/GenBank/DDBJ whole genome shotgun (WGS) entry which is preliminary data.</text>
</comment>
<accession>A0AA39NLM9</accession>
<keyword evidence="2" id="KW-1185">Reference proteome</keyword>
<gene>
    <name evidence="1" type="ORF">EV420DRAFT_1635001</name>
</gene>
<name>A0AA39NLM9_ARMTA</name>
<dbReference type="Proteomes" id="UP001175211">
    <property type="component" value="Unassembled WGS sequence"/>
</dbReference>